<dbReference type="AlphaFoldDB" id="A0A1F4VP66"/>
<evidence type="ECO:0000256" key="6">
    <source>
        <dbReference type="ARBA" id="ARBA00022723"/>
    </source>
</evidence>
<keyword evidence="5" id="KW-0004">4Fe-4S</keyword>
<keyword evidence="11" id="KW-0234">DNA repair</keyword>
<organism evidence="13 14">
    <name type="scientific">candidate division WWE3 bacterium RIFCSPLOWO2_01_FULL_42_11</name>
    <dbReference type="NCBI Taxonomy" id="1802627"/>
    <lineage>
        <taxon>Bacteria</taxon>
        <taxon>Katanobacteria</taxon>
    </lineage>
</organism>
<keyword evidence="8" id="KW-0378">Hydrolase</keyword>
<dbReference type="InterPro" id="IPR005273">
    <property type="entry name" value="Ura-DNA_glyco_family4"/>
</dbReference>
<protein>
    <recommendedName>
        <fullName evidence="4">Type-4 uracil-DNA glycosylase</fullName>
        <ecNumber evidence="3">3.2.2.27</ecNumber>
    </recommendedName>
</protein>
<name>A0A1F4VP66_UNCKA</name>
<proteinExistence type="inferred from homology"/>
<feature type="domain" description="Uracil-DNA glycosylase-like" evidence="12">
    <location>
        <begin position="29"/>
        <end position="174"/>
    </location>
</feature>
<evidence type="ECO:0000256" key="4">
    <source>
        <dbReference type="ARBA" id="ARBA00019403"/>
    </source>
</evidence>
<evidence type="ECO:0000256" key="5">
    <source>
        <dbReference type="ARBA" id="ARBA00022485"/>
    </source>
</evidence>
<dbReference type="SMART" id="SM00987">
    <property type="entry name" value="UreE_C"/>
    <property type="match status" value="1"/>
</dbReference>
<dbReference type="InterPro" id="IPR005122">
    <property type="entry name" value="Uracil-DNA_glycosylase-like"/>
</dbReference>
<dbReference type="GO" id="GO:0004844">
    <property type="term" value="F:uracil DNA N-glycosylase activity"/>
    <property type="evidence" value="ECO:0007669"/>
    <property type="project" value="UniProtKB-EC"/>
</dbReference>
<gene>
    <name evidence="13" type="ORF">A3A70_02245</name>
</gene>
<sequence>MDNWYQSLEKQLATCQKCRLYKTATQAVIGEGNHTPELVFVGEAPGFYEDKEGRPFVGRAGQLLNELLTKINLRREDVYITNIVKHRPPENRDPAPDEIAACEGYLSLQLEMLEPKLVVTLGRFSYNYFFPTGRISQDHGELKKNLKHAVFPVYHPAAALRNGNMKEALTEDFLRIPKILAGLTNTVESEIDDSQLRLV</sequence>
<dbReference type="SUPFAM" id="SSF52141">
    <property type="entry name" value="Uracil-DNA glycosylase-like"/>
    <property type="match status" value="1"/>
</dbReference>
<evidence type="ECO:0000313" key="14">
    <source>
        <dbReference type="Proteomes" id="UP000178964"/>
    </source>
</evidence>
<dbReference type="PANTHER" id="PTHR33693:SF1">
    <property type="entry name" value="TYPE-4 URACIL-DNA GLYCOSYLASE"/>
    <property type="match status" value="1"/>
</dbReference>
<keyword evidence="7" id="KW-0227">DNA damage</keyword>
<evidence type="ECO:0000256" key="8">
    <source>
        <dbReference type="ARBA" id="ARBA00022801"/>
    </source>
</evidence>
<dbReference type="EMBL" id="MEVK01000026">
    <property type="protein sequence ID" value="OGC58971.1"/>
    <property type="molecule type" value="Genomic_DNA"/>
</dbReference>
<comment type="caution">
    <text evidence="13">The sequence shown here is derived from an EMBL/GenBank/DDBJ whole genome shotgun (WGS) entry which is preliminary data.</text>
</comment>
<comment type="similarity">
    <text evidence="2">Belongs to the uracil-DNA glycosylase (UDG) superfamily. Type 4 (UDGa) family.</text>
</comment>
<dbReference type="SMART" id="SM00986">
    <property type="entry name" value="UDG"/>
    <property type="match status" value="1"/>
</dbReference>
<evidence type="ECO:0000256" key="2">
    <source>
        <dbReference type="ARBA" id="ARBA00006521"/>
    </source>
</evidence>
<dbReference type="Pfam" id="PF03167">
    <property type="entry name" value="UDG"/>
    <property type="match status" value="1"/>
</dbReference>
<dbReference type="PANTHER" id="PTHR33693">
    <property type="entry name" value="TYPE-5 URACIL-DNA GLYCOSYLASE"/>
    <property type="match status" value="1"/>
</dbReference>
<comment type="catalytic activity">
    <reaction evidence="1">
        <text>Hydrolyzes single-stranded DNA or mismatched double-stranded DNA and polynucleotides, releasing free uracil.</text>
        <dbReference type="EC" id="3.2.2.27"/>
    </reaction>
</comment>
<dbReference type="STRING" id="1802627.A3A70_02245"/>
<evidence type="ECO:0000313" key="13">
    <source>
        <dbReference type="EMBL" id="OGC58971.1"/>
    </source>
</evidence>
<evidence type="ECO:0000256" key="1">
    <source>
        <dbReference type="ARBA" id="ARBA00001400"/>
    </source>
</evidence>
<dbReference type="Gene3D" id="3.40.470.10">
    <property type="entry name" value="Uracil-DNA glycosylase-like domain"/>
    <property type="match status" value="1"/>
</dbReference>
<evidence type="ECO:0000256" key="9">
    <source>
        <dbReference type="ARBA" id="ARBA00023004"/>
    </source>
</evidence>
<keyword evidence="9" id="KW-0408">Iron</keyword>
<evidence type="ECO:0000256" key="11">
    <source>
        <dbReference type="ARBA" id="ARBA00023204"/>
    </source>
</evidence>
<evidence type="ECO:0000256" key="10">
    <source>
        <dbReference type="ARBA" id="ARBA00023014"/>
    </source>
</evidence>
<evidence type="ECO:0000256" key="3">
    <source>
        <dbReference type="ARBA" id="ARBA00012030"/>
    </source>
</evidence>
<accession>A0A1F4VP66</accession>
<dbReference type="NCBIfam" id="TIGR00758">
    <property type="entry name" value="UDG_fam4"/>
    <property type="match status" value="1"/>
</dbReference>
<dbReference type="InterPro" id="IPR036895">
    <property type="entry name" value="Uracil-DNA_glycosylase-like_sf"/>
</dbReference>
<evidence type="ECO:0000259" key="12">
    <source>
        <dbReference type="SMART" id="SM00986"/>
    </source>
</evidence>
<dbReference type="GO" id="GO:0051539">
    <property type="term" value="F:4 iron, 4 sulfur cluster binding"/>
    <property type="evidence" value="ECO:0007669"/>
    <property type="project" value="UniProtKB-KW"/>
</dbReference>
<reference evidence="13 14" key="1">
    <citation type="journal article" date="2016" name="Nat. Commun.">
        <title>Thousands of microbial genomes shed light on interconnected biogeochemical processes in an aquifer system.</title>
        <authorList>
            <person name="Anantharaman K."/>
            <person name="Brown C.T."/>
            <person name="Hug L.A."/>
            <person name="Sharon I."/>
            <person name="Castelle C.J."/>
            <person name="Probst A.J."/>
            <person name="Thomas B.C."/>
            <person name="Singh A."/>
            <person name="Wilkins M.J."/>
            <person name="Karaoz U."/>
            <person name="Brodie E.L."/>
            <person name="Williams K.H."/>
            <person name="Hubbard S.S."/>
            <person name="Banfield J.F."/>
        </authorList>
    </citation>
    <scope>NUCLEOTIDE SEQUENCE [LARGE SCALE GENOMIC DNA]</scope>
</reference>
<dbReference type="InterPro" id="IPR051536">
    <property type="entry name" value="UDG_Type-4/5"/>
</dbReference>
<dbReference type="EC" id="3.2.2.27" evidence="3"/>
<evidence type="ECO:0000256" key="7">
    <source>
        <dbReference type="ARBA" id="ARBA00022763"/>
    </source>
</evidence>
<dbReference type="GO" id="GO:0006281">
    <property type="term" value="P:DNA repair"/>
    <property type="evidence" value="ECO:0007669"/>
    <property type="project" value="UniProtKB-KW"/>
</dbReference>
<dbReference type="Proteomes" id="UP000178964">
    <property type="component" value="Unassembled WGS sequence"/>
</dbReference>
<keyword evidence="10" id="KW-0411">Iron-sulfur</keyword>
<keyword evidence="6" id="KW-0479">Metal-binding</keyword>
<dbReference type="CDD" id="cd10030">
    <property type="entry name" value="UDG-F4_TTUDGA_SPO1dp_like"/>
    <property type="match status" value="1"/>
</dbReference>
<dbReference type="GO" id="GO:0046872">
    <property type="term" value="F:metal ion binding"/>
    <property type="evidence" value="ECO:0007669"/>
    <property type="project" value="UniProtKB-KW"/>
</dbReference>